<dbReference type="Proteomes" id="UP000054776">
    <property type="component" value="Unassembled WGS sequence"/>
</dbReference>
<organism evidence="1 2">
    <name type="scientific">Trichinella spiralis</name>
    <name type="common">Trichina worm</name>
    <dbReference type="NCBI Taxonomy" id="6334"/>
    <lineage>
        <taxon>Eukaryota</taxon>
        <taxon>Metazoa</taxon>
        <taxon>Ecdysozoa</taxon>
        <taxon>Nematoda</taxon>
        <taxon>Enoplea</taxon>
        <taxon>Dorylaimia</taxon>
        <taxon>Trichinellida</taxon>
        <taxon>Trichinellidae</taxon>
        <taxon>Trichinella</taxon>
    </lineage>
</organism>
<protein>
    <submittedName>
        <fullName evidence="1">Uncharacterized protein</fullName>
    </submittedName>
</protein>
<comment type="caution">
    <text evidence="1">The sequence shown here is derived from an EMBL/GenBank/DDBJ whole genome shotgun (WGS) entry which is preliminary data.</text>
</comment>
<dbReference type="AlphaFoldDB" id="A0A0V1BB75"/>
<dbReference type="InParanoid" id="A0A0V1BB75"/>
<dbReference type="EMBL" id="JYDH01000075">
    <property type="protein sequence ID" value="KRY33891.1"/>
    <property type="molecule type" value="Genomic_DNA"/>
</dbReference>
<evidence type="ECO:0000313" key="1">
    <source>
        <dbReference type="EMBL" id="KRY33891.1"/>
    </source>
</evidence>
<sequence length="91" mass="10557">MENKNKEICNWNCFINFYSAIINVFTRKEERCELSKIITSESYFLARCHSFQSANFEGVDPLNISLNLKVMDAISKKDQVDSPFHCISLNN</sequence>
<accession>A0A0V1BB75</accession>
<keyword evidence="2" id="KW-1185">Reference proteome</keyword>
<proteinExistence type="predicted"/>
<gene>
    <name evidence="1" type="ORF">T01_1209</name>
</gene>
<reference evidence="1 2" key="1">
    <citation type="submission" date="2015-01" db="EMBL/GenBank/DDBJ databases">
        <title>Evolution of Trichinella species and genotypes.</title>
        <authorList>
            <person name="Korhonen P.K."/>
            <person name="Edoardo P."/>
            <person name="Giuseppe L.R."/>
            <person name="Gasser R.B."/>
        </authorList>
    </citation>
    <scope>NUCLEOTIDE SEQUENCE [LARGE SCALE GENOMIC DNA]</scope>
    <source>
        <strain evidence="1">ISS3</strain>
    </source>
</reference>
<name>A0A0V1BB75_TRISP</name>
<evidence type="ECO:0000313" key="2">
    <source>
        <dbReference type="Proteomes" id="UP000054776"/>
    </source>
</evidence>